<organism evidence="2">
    <name type="scientific">marine sediment metagenome</name>
    <dbReference type="NCBI Taxonomy" id="412755"/>
    <lineage>
        <taxon>unclassified sequences</taxon>
        <taxon>metagenomes</taxon>
        <taxon>ecological metagenomes</taxon>
    </lineage>
</organism>
<sequence>MAKAKANARDGLVERIVVGPKPIHALDPDTGARYRAEIGDTVFLSARSAKTFSRYLKDPGVAKAEAAVKAAEEEAAAEGAEDATTTSEAVKVQTTSPKEAPSESEGGGSEES</sequence>
<feature type="region of interest" description="Disordered" evidence="1">
    <location>
        <begin position="73"/>
        <end position="112"/>
    </location>
</feature>
<evidence type="ECO:0000313" key="2">
    <source>
        <dbReference type="EMBL" id="KKM27948.1"/>
    </source>
</evidence>
<name>A0A0F9L154_9ZZZZ</name>
<feature type="compositionally biased region" description="Polar residues" evidence="1">
    <location>
        <begin position="83"/>
        <end position="97"/>
    </location>
</feature>
<evidence type="ECO:0000256" key="1">
    <source>
        <dbReference type="SAM" id="MobiDB-lite"/>
    </source>
</evidence>
<dbReference type="EMBL" id="LAZR01012227">
    <property type="protein sequence ID" value="KKM27948.1"/>
    <property type="molecule type" value="Genomic_DNA"/>
</dbReference>
<proteinExistence type="predicted"/>
<gene>
    <name evidence="2" type="ORF">LCGC14_1569640</name>
</gene>
<dbReference type="AlphaFoldDB" id="A0A0F9L154"/>
<comment type="caution">
    <text evidence="2">The sequence shown here is derived from an EMBL/GenBank/DDBJ whole genome shotgun (WGS) entry which is preliminary data.</text>
</comment>
<reference evidence="2" key="1">
    <citation type="journal article" date="2015" name="Nature">
        <title>Complex archaea that bridge the gap between prokaryotes and eukaryotes.</title>
        <authorList>
            <person name="Spang A."/>
            <person name="Saw J.H."/>
            <person name="Jorgensen S.L."/>
            <person name="Zaremba-Niedzwiedzka K."/>
            <person name="Martijn J."/>
            <person name="Lind A.E."/>
            <person name="van Eijk R."/>
            <person name="Schleper C."/>
            <person name="Guy L."/>
            <person name="Ettema T.J."/>
        </authorList>
    </citation>
    <scope>NUCLEOTIDE SEQUENCE</scope>
</reference>
<accession>A0A0F9L154</accession>
<protein>
    <submittedName>
        <fullName evidence="2">Uncharacterized protein</fullName>
    </submittedName>
</protein>